<evidence type="ECO:0000313" key="1">
    <source>
        <dbReference type="EMBL" id="QDU59466.1"/>
    </source>
</evidence>
<dbReference type="RefSeq" id="WP_145253786.1">
    <property type="nucleotide sequence ID" value="NZ_CP036279.1"/>
</dbReference>
<dbReference type="KEGG" id="knv:Pan216_02940"/>
<name>A0A518AXK8_9BACT</name>
<organism evidence="1 2">
    <name type="scientific">Kolteria novifilia</name>
    <dbReference type="NCBI Taxonomy" id="2527975"/>
    <lineage>
        <taxon>Bacteria</taxon>
        <taxon>Pseudomonadati</taxon>
        <taxon>Planctomycetota</taxon>
        <taxon>Planctomycetia</taxon>
        <taxon>Kolteriales</taxon>
        <taxon>Kolteriaceae</taxon>
        <taxon>Kolteria</taxon>
    </lineage>
</organism>
<dbReference type="EMBL" id="CP036279">
    <property type="protein sequence ID" value="QDU59466.1"/>
    <property type="molecule type" value="Genomic_DNA"/>
</dbReference>
<evidence type="ECO:0000313" key="2">
    <source>
        <dbReference type="Proteomes" id="UP000317093"/>
    </source>
</evidence>
<dbReference type="AlphaFoldDB" id="A0A518AXK8"/>
<proteinExistence type="predicted"/>
<accession>A0A518AXK8</accession>
<reference evidence="1 2" key="1">
    <citation type="submission" date="2019-02" db="EMBL/GenBank/DDBJ databases">
        <title>Deep-cultivation of Planctomycetes and their phenomic and genomic characterization uncovers novel biology.</title>
        <authorList>
            <person name="Wiegand S."/>
            <person name="Jogler M."/>
            <person name="Boedeker C."/>
            <person name="Pinto D."/>
            <person name="Vollmers J."/>
            <person name="Rivas-Marin E."/>
            <person name="Kohn T."/>
            <person name="Peeters S.H."/>
            <person name="Heuer A."/>
            <person name="Rast P."/>
            <person name="Oberbeckmann S."/>
            <person name="Bunk B."/>
            <person name="Jeske O."/>
            <person name="Meyerdierks A."/>
            <person name="Storesund J.E."/>
            <person name="Kallscheuer N."/>
            <person name="Luecker S."/>
            <person name="Lage O.M."/>
            <person name="Pohl T."/>
            <person name="Merkel B.J."/>
            <person name="Hornburger P."/>
            <person name="Mueller R.-W."/>
            <person name="Bruemmer F."/>
            <person name="Labrenz M."/>
            <person name="Spormann A.M."/>
            <person name="Op den Camp H."/>
            <person name="Overmann J."/>
            <person name="Amann R."/>
            <person name="Jetten M.S.M."/>
            <person name="Mascher T."/>
            <person name="Medema M.H."/>
            <person name="Devos D.P."/>
            <person name="Kaster A.-K."/>
            <person name="Ovreas L."/>
            <person name="Rohde M."/>
            <person name="Galperin M.Y."/>
            <person name="Jogler C."/>
        </authorList>
    </citation>
    <scope>NUCLEOTIDE SEQUENCE [LARGE SCALE GENOMIC DNA]</scope>
    <source>
        <strain evidence="1 2">Pan216</strain>
    </source>
</reference>
<gene>
    <name evidence="1" type="ORF">Pan216_02940</name>
</gene>
<sequence>MSSVSGAAGSEALQQINQLYAVLQESVTKQTEHTKTLSKISVEQSIQAQKQASFEDAYHALNTVA</sequence>
<protein>
    <submittedName>
        <fullName evidence="1">Uncharacterized protein</fullName>
    </submittedName>
</protein>
<keyword evidence="2" id="KW-1185">Reference proteome</keyword>
<dbReference type="Proteomes" id="UP000317093">
    <property type="component" value="Chromosome"/>
</dbReference>